<dbReference type="Pfam" id="PF00561">
    <property type="entry name" value="Abhydrolase_1"/>
    <property type="match status" value="1"/>
</dbReference>
<dbReference type="PRINTS" id="PR00412">
    <property type="entry name" value="EPOXHYDRLASE"/>
</dbReference>
<protein>
    <submittedName>
        <fullName evidence="3">Alpha/beta hydrolase fold</fullName>
    </submittedName>
</protein>
<dbReference type="InterPro" id="IPR000639">
    <property type="entry name" value="Epox_hydrolase-like"/>
</dbReference>
<dbReference type="InterPro" id="IPR050266">
    <property type="entry name" value="AB_hydrolase_sf"/>
</dbReference>
<dbReference type="GO" id="GO:0016020">
    <property type="term" value="C:membrane"/>
    <property type="evidence" value="ECO:0007669"/>
    <property type="project" value="TreeGrafter"/>
</dbReference>
<feature type="domain" description="AB hydrolase-1" evidence="2">
    <location>
        <begin position="18"/>
        <end position="243"/>
    </location>
</feature>
<dbReference type="STRING" id="938405.SAMN02927895_03503"/>
<name>A0A1G7A9G1_9PROT</name>
<dbReference type="PANTHER" id="PTHR43798">
    <property type="entry name" value="MONOACYLGLYCEROL LIPASE"/>
    <property type="match status" value="1"/>
</dbReference>
<keyword evidence="4" id="KW-1185">Reference proteome</keyword>
<dbReference type="SUPFAM" id="SSF53474">
    <property type="entry name" value="alpha/beta-Hydrolases"/>
    <property type="match status" value="1"/>
</dbReference>
<accession>A0A1G7A9G1</accession>
<dbReference type="PRINTS" id="PR00111">
    <property type="entry name" value="ABHYDROLASE"/>
</dbReference>
<dbReference type="Proteomes" id="UP000198925">
    <property type="component" value="Unassembled WGS sequence"/>
</dbReference>
<dbReference type="InterPro" id="IPR000073">
    <property type="entry name" value="AB_hydrolase_1"/>
</dbReference>
<organism evidence="3 4">
    <name type="scientific">Belnapia rosea</name>
    <dbReference type="NCBI Taxonomy" id="938405"/>
    <lineage>
        <taxon>Bacteria</taxon>
        <taxon>Pseudomonadati</taxon>
        <taxon>Pseudomonadota</taxon>
        <taxon>Alphaproteobacteria</taxon>
        <taxon>Acetobacterales</taxon>
        <taxon>Roseomonadaceae</taxon>
        <taxon>Belnapia</taxon>
    </lineage>
</organism>
<proteinExistence type="predicted"/>
<evidence type="ECO:0000313" key="3">
    <source>
        <dbReference type="EMBL" id="SDE11524.1"/>
    </source>
</evidence>
<gene>
    <name evidence="3" type="ORF">SAMN04487779_101914</name>
</gene>
<dbReference type="AlphaFoldDB" id="A0A1G7A9G1"/>
<sequence>MTDISTPHWQEHGEGSRAVVLLHGLGGNAGLWTPTLPALDAYRALAWDMPGYGASPLVEPGFPALAAALGRMLDAAGVERADLVGHSIGGMVALEFALTAPERVRSLTLYASPPAFGGRGPDFRERFLASRLAPLEAGRSLADIAPDVVASLLGTEPDPAAAPAAIASMAAVPEAGYRAALSTLVTFDRRADLGRLAMPCLVMVGEEDPLAPFPVMHAMAGAIPEARLALIAYAGHLAHLERPHEFNAMLTGFLDRVEEG</sequence>
<dbReference type="RefSeq" id="WP_090664675.1">
    <property type="nucleotide sequence ID" value="NZ_FMZX01000019.1"/>
</dbReference>
<dbReference type="PANTHER" id="PTHR43798:SF31">
    <property type="entry name" value="AB HYDROLASE SUPERFAMILY PROTEIN YCLE"/>
    <property type="match status" value="1"/>
</dbReference>
<reference evidence="3 4" key="1">
    <citation type="submission" date="2016-10" db="EMBL/GenBank/DDBJ databases">
        <authorList>
            <person name="de Groot N.N."/>
        </authorList>
    </citation>
    <scope>NUCLEOTIDE SEQUENCE [LARGE SCALE GENOMIC DNA]</scope>
    <source>
        <strain evidence="3 4">CPCC 100156</strain>
    </source>
</reference>
<dbReference type="Gene3D" id="3.40.50.1820">
    <property type="entry name" value="alpha/beta hydrolase"/>
    <property type="match status" value="1"/>
</dbReference>
<evidence type="ECO:0000259" key="2">
    <source>
        <dbReference type="Pfam" id="PF00561"/>
    </source>
</evidence>
<dbReference type="EMBL" id="FMZX01000019">
    <property type="protein sequence ID" value="SDE11524.1"/>
    <property type="molecule type" value="Genomic_DNA"/>
</dbReference>
<evidence type="ECO:0000313" key="4">
    <source>
        <dbReference type="Proteomes" id="UP000198925"/>
    </source>
</evidence>
<keyword evidence="1 3" id="KW-0378">Hydrolase</keyword>
<dbReference type="InterPro" id="IPR029058">
    <property type="entry name" value="AB_hydrolase_fold"/>
</dbReference>
<dbReference type="GO" id="GO:0016787">
    <property type="term" value="F:hydrolase activity"/>
    <property type="evidence" value="ECO:0007669"/>
    <property type="project" value="UniProtKB-KW"/>
</dbReference>
<evidence type="ECO:0000256" key="1">
    <source>
        <dbReference type="ARBA" id="ARBA00022801"/>
    </source>
</evidence>